<evidence type="ECO:0000259" key="2">
    <source>
        <dbReference type="Pfam" id="PF13391"/>
    </source>
</evidence>
<comment type="caution">
    <text evidence="3">The sequence shown here is derived from an EMBL/GenBank/DDBJ whole genome shotgun (WGS) entry which is preliminary data.</text>
</comment>
<proteinExistence type="predicted"/>
<evidence type="ECO:0000256" key="1">
    <source>
        <dbReference type="SAM" id="MobiDB-lite"/>
    </source>
</evidence>
<organism evidence="3 4">
    <name type="scientific">Mycena indigotica</name>
    <dbReference type="NCBI Taxonomy" id="2126181"/>
    <lineage>
        <taxon>Eukaryota</taxon>
        <taxon>Fungi</taxon>
        <taxon>Dikarya</taxon>
        <taxon>Basidiomycota</taxon>
        <taxon>Agaricomycotina</taxon>
        <taxon>Agaricomycetes</taxon>
        <taxon>Agaricomycetidae</taxon>
        <taxon>Agaricales</taxon>
        <taxon>Marasmiineae</taxon>
        <taxon>Mycenaceae</taxon>
        <taxon>Mycena</taxon>
    </lineage>
</organism>
<dbReference type="RefSeq" id="XP_037220152.1">
    <property type="nucleotide sequence ID" value="XM_037364508.1"/>
</dbReference>
<feature type="compositionally biased region" description="Basic and acidic residues" evidence="1">
    <location>
        <begin position="313"/>
        <end position="326"/>
    </location>
</feature>
<dbReference type="AlphaFoldDB" id="A0A8H6SNQ4"/>
<dbReference type="OrthoDB" id="3040950at2759"/>
<protein>
    <recommendedName>
        <fullName evidence="2">HNH nuclease domain-containing protein</fullName>
    </recommendedName>
</protein>
<sequence length="434" mass="48267">MPTTALSTASLSFREPVIGPSSKPIRIFHPAYDKPTEILHVATYPHPDDSDNDTHGLPLRIVLVFCFIIANNKKGLLREKDSGSDMGSGDVWLCYGDYTYDLAESETPYPICTTFSSWAIPVELPEGWGWSMMGSSSEPPPASNQSNLSTLVKALDKACLLTGKTFGLETCHLVPRSERKWWNYNTMNAKLGNIEGIDSPQNCISLRGDLNGSGMDAGHFIFAPYRGYGVCVCLTNECRDVARDLNLSPLRLSDRLKPHCFFARCAWGLFKSQEKNLEALQHAQKVPIPEELRNRSNMSQAGGARKKSAGAGDRAKEGGDRAERGQDQMQIDNLKFDLSARPTDEELDQDEEIERELQLQASTPNELAQELYPGFSNLNRLKVAYLPSLDQLSYFNTRIARVGDETLSVLHLDDGDQIDRNEAVSQWLDRGAFA</sequence>
<evidence type="ECO:0000313" key="3">
    <source>
        <dbReference type="EMBL" id="KAF7302152.1"/>
    </source>
</evidence>
<dbReference type="EMBL" id="JACAZF010000006">
    <property type="protein sequence ID" value="KAF7302152.1"/>
    <property type="molecule type" value="Genomic_DNA"/>
</dbReference>
<feature type="region of interest" description="Disordered" evidence="1">
    <location>
        <begin position="288"/>
        <end position="330"/>
    </location>
</feature>
<reference evidence="3" key="1">
    <citation type="submission" date="2020-05" db="EMBL/GenBank/DDBJ databases">
        <title>Mycena genomes resolve the evolution of fungal bioluminescence.</title>
        <authorList>
            <person name="Tsai I.J."/>
        </authorList>
    </citation>
    <scope>NUCLEOTIDE SEQUENCE</scope>
    <source>
        <strain evidence="3">171206Taipei</strain>
    </source>
</reference>
<accession>A0A8H6SNQ4</accession>
<dbReference type="Pfam" id="PF13391">
    <property type="entry name" value="HNH_2"/>
    <property type="match status" value="1"/>
</dbReference>
<evidence type="ECO:0000313" key="4">
    <source>
        <dbReference type="Proteomes" id="UP000636479"/>
    </source>
</evidence>
<feature type="domain" description="HNH nuclease" evidence="2">
    <location>
        <begin position="159"/>
        <end position="210"/>
    </location>
</feature>
<name>A0A8H6SNQ4_9AGAR</name>
<gene>
    <name evidence="3" type="ORF">MIND_00782100</name>
</gene>
<dbReference type="GeneID" id="59347024"/>
<dbReference type="Proteomes" id="UP000636479">
    <property type="component" value="Unassembled WGS sequence"/>
</dbReference>
<dbReference type="InterPro" id="IPR003615">
    <property type="entry name" value="HNH_nuc"/>
</dbReference>
<keyword evidence="4" id="KW-1185">Reference proteome</keyword>